<protein>
    <submittedName>
        <fullName evidence="3">NAD(P)-dependent oxidoreductase</fullName>
    </submittedName>
</protein>
<dbReference type="Proteomes" id="UP000295438">
    <property type="component" value="Unassembled WGS sequence"/>
</dbReference>
<evidence type="ECO:0000313" key="3">
    <source>
        <dbReference type="EMBL" id="TDK42037.1"/>
    </source>
</evidence>
<sequence>MRIFVTGATGFIGSNFLNLALSEGHKILALRRSEKSIPRVPLKIQPNWLTKQLDEITNFDLEGIDCIVHLAAHSMVPPYDSIENCYYWNVMAPIRLFDEAIKAGIKKFVVAGSCFEYGLSGEDYDFIPVTAPLRPTLTYAASKAAASIAFSQLAIEKCLDITYLRIFHVFGEGEDESRLWPSLRKAAELGLDFPMTNGEQVRDFIHVDQVVDHLLSHCIQKTSQIMRFEILNLGSGNPQSIADFAQFWWNKWKAEGNLLLGQIPYRQGEVFRYVPLV</sequence>
<name>A0A4V3AQA6_9BACT</name>
<dbReference type="PANTHER" id="PTHR43000">
    <property type="entry name" value="DTDP-D-GLUCOSE 4,6-DEHYDRATASE-RELATED"/>
    <property type="match status" value="1"/>
</dbReference>
<evidence type="ECO:0000256" key="1">
    <source>
        <dbReference type="ARBA" id="ARBA00007637"/>
    </source>
</evidence>
<dbReference type="Gene3D" id="3.40.50.720">
    <property type="entry name" value="NAD(P)-binding Rossmann-like Domain"/>
    <property type="match status" value="1"/>
</dbReference>
<dbReference type="CDD" id="cd08946">
    <property type="entry name" value="SDR_e"/>
    <property type="match status" value="1"/>
</dbReference>
<dbReference type="InterPro" id="IPR036291">
    <property type="entry name" value="NAD(P)-bd_dom_sf"/>
</dbReference>
<dbReference type="Pfam" id="PF01370">
    <property type="entry name" value="Epimerase"/>
    <property type="match status" value="1"/>
</dbReference>
<dbReference type="AlphaFoldDB" id="A0A4V3AQA6"/>
<dbReference type="RefSeq" id="WP_133392059.1">
    <property type="nucleotide sequence ID" value="NZ_SMUW01000037.1"/>
</dbReference>
<dbReference type="EMBL" id="SMUW01000037">
    <property type="protein sequence ID" value="TDK42037.1"/>
    <property type="molecule type" value="Genomic_DNA"/>
</dbReference>
<feature type="domain" description="NAD-dependent epimerase/dehydratase" evidence="2">
    <location>
        <begin position="3"/>
        <end position="234"/>
    </location>
</feature>
<accession>A0A4V3AQA6</accession>
<organism evidence="3 4">
    <name type="scientific">Algoriphagus formosus</name>
    <dbReference type="NCBI Taxonomy" id="2007308"/>
    <lineage>
        <taxon>Bacteria</taxon>
        <taxon>Pseudomonadati</taxon>
        <taxon>Bacteroidota</taxon>
        <taxon>Cytophagia</taxon>
        <taxon>Cytophagales</taxon>
        <taxon>Cyclobacteriaceae</taxon>
        <taxon>Algoriphagus</taxon>
    </lineage>
</organism>
<dbReference type="Gene3D" id="3.90.25.10">
    <property type="entry name" value="UDP-galactose 4-epimerase, domain 1"/>
    <property type="match status" value="1"/>
</dbReference>
<gene>
    <name evidence="3" type="ORF">E1898_18870</name>
</gene>
<dbReference type="SUPFAM" id="SSF51735">
    <property type="entry name" value="NAD(P)-binding Rossmann-fold domains"/>
    <property type="match status" value="1"/>
</dbReference>
<evidence type="ECO:0000259" key="2">
    <source>
        <dbReference type="Pfam" id="PF01370"/>
    </source>
</evidence>
<comment type="similarity">
    <text evidence="1">Belongs to the NAD(P)-dependent epimerase/dehydratase family.</text>
</comment>
<keyword evidence="4" id="KW-1185">Reference proteome</keyword>
<evidence type="ECO:0000313" key="4">
    <source>
        <dbReference type="Proteomes" id="UP000295438"/>
    </source>
</evidence>
<reference evidence="3 4" key="1">
    <citation type="submission" date="2019-03" db="EMBL/GenBank/DDBJ databases">
        <title>Algoriphagus aquimaris sp. nov., isolated form marine sediment in Pohang, Korea.</title>
        <authorList>
            <person name="Kim J."/>
            <person name="Yoon S.-H."/>
            <person name="Lee S.-S."/>
        </authorList>
    </citation>
    <scope>NUCLEOTIDE SEQUENCE [LARGE SCALE GENOMIC DNA]</scope>
    <source>
        <strain evidence="3 4">F21</strain>
    </source>
</reference>
<comment type="caution">
    <text evidence="3">The sequence shown here is derived from an EMBL/GenBank/DDBJ whole genome shotgun (WGS) entry which is preliminary data.</text>
</comment>
<dbReference type="InterPro" id="IPR001509">
    <property type="entry name" value="Epimerase_deHydtase"/>
</dbReference>
<proteinExistence type="inferred from homology"/>